<proteinExistence type="predicted"/>
<gene>
    <name evidence="2" type="ORF">ACFOSB_03655</name>
</gene>
<organism evidence="2 3">
    <name type="scientific">Deinococcus rufus</name>
    <dbReference type="NCBI Taxonomy" id="2136097"/>
    <lineage>
        <taxon>Bacteria</taxon>
        <taxon>Thermotogati</taxon>
        <taxon>Deinococcota</taxon>
        <taxon>Deinococci</taxon>
        <taxon>Deinococcales</taxon>
        <taxon>Deinococcaceae</taxon>
        <taxon>Deinococcus</taxon>
    </lineage>
</organism>
<protein>
    <submittedName>
        <fullName evidence="2">Uncharacterized protein</fullName>
    </submittedName>
</protein>
<reference evidence="3" key="1">
    <citation type="journal article" date="2019" name="Int. J. Syst. Evol. Microbiol.">
        <title>The Global Catalogue of Microorganisms (GCM) 10K type strain sequencing project: providing services to taxonomists for standard genome sequencing and annotation.</title>
        <authorList>
            <consortium name="The Broad Institute Genomics Platform"/>
            <consortium name="The Broad Institute Genome Sequencing Center for Infectious Disease"/>
            <person name="Wu L."/>
            <person name="Ma J."/>
        </authorList>
    </citation>
    <scope>NUCLEOTIDE SEQUENCE [LARGE SCALE GENOMIC DNA]</scope>
    <source>
        <strain evidence="3">CCTCC AB 2017081</strain>
    </source>
</reference>
<dbReference type="EMBL" id="JBHRZG010000003">
    <property type="protein sequence ID" value="MFC3831944.1"/>
    <property type="molecule type" value="Genomic_DNA"/>
</dbReference>
<comment type="caution">
    <text evidence="2">The sequence shown here is derived from an EMBL/GenBank/DDBJ whole genome shotgun (WGS) entry which is preliminary data.</text>
</comment>
<accession>A0ABV7Z4G8</accession>
<dbReference type="Proteomes" id="UP001595803">
    <property type="component" value="Unassembled WGS sequence"/>
</dbReference>
<evidence type="ECO:0000313" key="2">
    <source>
        <dbReference type="EMBL" id="MFC3831944.1"/>
    </source>
</evidence>
<keyword evidence="3" id="KW-1185">Reference proteome</keyword>
<evidence type="ECO:0000256" key="1">
    <source>
        <dbReference type="SAM" id="Coils"/>
    </source>
</evidence>
<name>A0ABV7Z4G8_9DEIO</name>
<feature type="coiled-coil region" evidence="1">
    <location>
        <begin position="164"/>
        <end position="191"/>
    </location>
</feature>
<sequence length="267" mass="28416">MTSPQLPDDLLAGAEHAAALQRRRLAEAQAREHVGAAGWAQSSTLEAIIRAGQEGLVATEALRQVVDLTGEQLRALPLSIDDTQRAEHVALLSSVMSNGQGQIEVAQHINDLVSQALTAVTTTPLTDISVRQLKDVQQRVMDQVETLHTIISSAHAQTATLEEVQRLDQVIAQHQQKIRDLRMESAATEAEALAHAGEGIVQRLGELDDAAPTQLSALTRIGEAVSEQVGATGADAEDKARTLEQLAGDMQDRADELRGSGSGSAPE</sequence>
<evidence type="ECO:0000313" key="3">
    <source>
        <dbReference type="Proteomes" id="UP001595803"/>
    </source>
</evidence>
<keyword evidence="1" id="KW-0175">Coiled coil</keyword>
<dbReference type="RefSeq" id="WP_295815882.1">
    <property type="nucleotide sequence ID" value="NZ_JBHRZG010000003.1"/>
</dbReference>